<dbReference type="InterPro" id="IPR036812">
    <property type="entry name" value="NAD(P)_OxRdtase_dom_sf"/>
</dbReference>
<evidence type="ECO:0000259" key="5">
    <source>
        <dbReference type="Pfam" id="PF00248"/>
    </source>
</evidence>
<feature type="site" description="Lowers pKa of active site Tyr" evidence="4">
    <location>
        <position position="85"/>
    </location>
</feature>
<dbReference type="PRINTS" id="PR00069">
    <property type="entry name" value="ALDKETRDTASE"/>
</dbReference>
<evidence type="ECO:0000256" key="3">
    <source>
        <dbReference type="PIRSR" id="PIRSR000097-2"/>
    </source>
</evidence>
<dbReference type="AlphaFoldDB" id="A0A428NW82"/>
<dbReference type="InterPro" id="IPR018170">
    <property type="entry name" value="Aldo/ket_reductase_CS"/>
</dbReference>
<gene>
    <name evidence="6" type="ORF">CEP54_014453</name>
</gene>
<dbReference type="GO" id="GO:0016616">
    <property type="term" value="F:oxidoreductase activity, acting on the CH-OH group of donors, NAD or NADP as acceptor"/>
    <property type="evidence" value="ECO:0007669"/>
    <property type="project" value="UniProtKB-ARBA"/>
</dbReference>
<feature type="active site" description="Proton donor" evidence="2">
    <location>
        <position position="60"/>
    </location>
</feature>
<comment type="caution">
    <text evidence="6">The sequence shown here is derived from an EMBL/GenBank/DDBJ whole genome shotgun (WGS) entry which is preliminary data.</text>
</comment>
<dbReference type="Proteomes" id="UP000288168">
    <property type="component" value="Unassembled WGS sequence"/>
</dbReference>
<dbReference type="Gene3D" id="3.20.20.100">
    <property type="entry name" value="NADP-dependent oxidoreductase domain"/>
    <property type="match status" value="1"/>
</dbReference>
<dbReference type="InterPro" id="IPR020471">
    <property type="entry name" value="AKR"/>
</dbReference>
<dbReference type="SUPFAM" id="SSF51430">
    <property type="entry name" value="NAD(P)-linked oxidoreductase"/>
    <property type="match status" value="1"/>
</dbReference>
<dbReference type="PROSITE" id="PS00798">
    <property type="entry name" value="ALDOKETO_REDUCTASE_1"/>
    <property type="match status" value="1"/>
</dbReference>
<dbReference type="InterPro" id="IPR023210">
    <property type="entry name" value="NADP_OxRdtase_dom"/>
</dbReference>
<dbReference type="OrthoDB" id="416253at2759"/>
<proteinExistence type="predicted"/>
<evidence type="ECO:0000256" key="2">
    <source>
        <dbReference type="PIRSR" id="PIRSR000097-1"/>
    </source>
</evidence>
<dbReference type="Pfam" id="PF00248">
    <property type="entry name" value="Aldo_ket_red"/>
    <property type="match status" value="1"/>
</dbReference>
<dbReference type="PIRSF" id="PIRSF000097">
    <property type="entry name" value="AKR"/>
    <property type="match status" value="1"/>
</dbReference>
<protein>
    <recommendedName>
        <fullName evidence="5">NADP-dependent oxidoreductase domain-containing protein</fullName>
    </recommendedName>
</protein>
<evidence type="ECO:0000313" key="6">
    <source>
        <dbReference type="EMBL" id="RSL45012.1"/>
    </source>
</evidence>
<feature type="domain" description="NADP-dependent oxidoreductase" evidence="5">
    <location>
        <begin position="27"/>
        <end position="288"/>
    </location>
</feature>
<dbReference type="PROSITE" id="PS00063">
    <property type="entry name" value="ALDOKETO_REDUCTASE_3"/>
    <property type="match status" value="1"/>
</dbReference>
<dbReference type="FunFam" id="3.20.20.100:FF:000002">
    <property type="entry name" value="2,5-diketo-D-gluconic acid reductase A"/>
    <property type="match status" value="1"/>
</dbReference>
<dbReference type="EMBL" id="NKCI01000275">
    <property type="protein sequence ID" value="RSL45012.1"/>
    <property type="molecule type" value="Genomic_DNA"/>
</dbReference>
<organism evidence="6 7">
    <name type="scientific">Fusarium duplospermum</name>
    <dbReference type="NCBI Taxonomy" id="1325734"/>
    <lineage>
        <taxon>Eukaryota</taxon>
        <taxon>Fungi</taxon>
        <taxon>Dikarya</taxon>
        <taxon>Ascomycota</taxon>
        <taxon>Pezizomycotina</taxon>
        <taxon>Sordariomycetes</taxon>
        <taxon>Hypocreomycetidae</taxon>
        <taxon>Hypocreales</taxon>
        <taxon>Nectriaceae</taxon>
        <taxon>Fusarium</taxon>
        <taxon>Fusarium solani species complex</taxon>
    </lineage>
</organism>
<feature type="binding site" evidence="3">
    <location>
        <position position="116"/>
    </location>
    <ligand>
        <name>substrate</name>
    </ligand>
</feature>
<keyword evidence="7" id="KW-1185">Reference proteome</keyword>
<reference evidence="6 7" key="1">
    <citation type="submission" date="2017-06" db="EMBL/GenBank/DDBJ databases">
        <title>Comparative genomic analysis of Ambrosia Fusariam Clade fungi.</title>
        <authorList>
            <person name="Stajich J.E."/>
            <person name="Carrillo J."/>
            <person name="Kijimoto T."/>
            <person name="Eskalen A."/>
            <person name="O'Donnell K."/>
            <person name="Kasson M."/>
        </authorList>
    </citation>
    <scope>NUCLEOTIDE SEQUENCE [LARGE SCALE GENOMIC DNA]</scope>
    <source>
        <strain evidence="6 7">NRRL62584</strain>
    </source>
</reference>
<evidence type="ECO:0000256" key="1">
    <source>
        <dbReference type="ARBA" id="ARBA00023002"/>
    </source>
</evidence>
<keyword evidence="1" id="KW-0560">Oxidoreductase</keyword>
<evidence type="ECO:0000256" key="4">
    <source>
        <dbReference type="PIRSR" id="PIRSR000097-3"/>
    </source>
</evidence>
<name>A0A428NW82_9HYPO</name>
<accession>A0A428NW82</accession>
<sequence>MRNNNHIQDNGPFHTFTLNTGAKIPSVGLGTWQSKPGEVRKAVAYALKDGYRHIDAALIYGNENEVGQGIKDSGVPREDIFLTSKLWNTHQPNVAEGLQKSLDALGVDYLDLYLIHWPVRLVPNETSDLLPVNPDGTRSVDRSWDQSETWRQMEEVYKPGKVKAIGVANWSIPYLEELRKTWKVVPAVNQVELHPFLPQHKLREYCEKLGILLEAYSPLGSTGAPIMSDDEIQKIADKNGVSAATILISYHVNKGVVVLPKSVTEKRISSNKEVIPLSEEDLAALDSLASRGKAKRINTPLWGFDLGFADWYGPVKAE</sequence>
<evidence type="ECO:0000313" key="7">
    <source>
        <dbReference type="Proteomes" id="UP000288168"/>
    </source>
</evidence>
<dbReference type="PANTHER" id="PTHR11732">
    <property type="entry name" value="ALDO/KETO REDUCTASE"/>
    <property type="match status" value="1"/>
</dbReference>
<dbReference type="STRING" id="1325734.A0A428NW82"/>